<organism evidence="2 3">
    <name type="scientific">Anaeromyxobacter oryzae</name>
    <dbReference type="NCBI Taxonomy" id="2918170"/>
    <lineage>
        <taxon>Bacteria</taxon>
        <taxon>Pseudomonadati</taxon>
        <taxon>Myxococcota</taxon>
        <taxon>Myxococcia</taxon>
        <taxon>Myxococcales</taxon>
        <taxon>Cystobacterineae</taxon>
        <taxon>Anaeromyxobacteraceae</taxon>
        <taxon>Anaeromyxobacter</taxon>
    </lineage>
</organism>
<reference evidence="3" key="1">
    <citation type="journal article" date="2022" name="Int. J. Syst. Evol. Microbiol.">
        <title>Anaeromyxobacter oryzae sp. nov., Anaeromyxobacter diazotrophicus sp. nov. and Anaeromyxobacter paludicola sp. nov., isolated from paddy soils.</title>
        <authorList>
            <person name="Itoh H."/>
            <person name="Xu Z."/>
            <person name="Mise K."/>
            <person name="Masuda Y."/>
            <person name="Ushijima N."/>
            <person name="Hayakawa C."/>
            <person name="Shiratori Y."/>
            <person name="Senoo K."/>
        </authorList>
    </citation>
    <scope>NUCLEOTIDE SEQUENCE [LARGE SCALE GENOMIC DNA]</scope>
    <source>
        <strain evidence="3">Red232</strain>
    </source>
</reference>
<evidence type="ECO:0000313" key="3">
    <source>
        <dbReference type="Proteomes" id="UP001162891"/>
    </source>
</evidence>
<feature type="compositionally biased region" description="Acidic residues" evidence="1">
    <location>
        <begin position="107"/>
        <end position="117"/>
    </location>
</feature>
<keyword evidence="3" id="KW-1185">Reference proteome</keyword>
<dbReference type="Proteomes" id="UP001162891">
    <property type="component" value="Chromosome"/>
</dbReference>
<dbReference type="EMBL" id="AP025591">
    <property type="protein sequence ID" value="BDG06314.1"/>
    <property type="molecule type" value="Genomic_DNA"/>
</dbReference>
<evidence type="ECO:0000313" key="2">
    <source>
        <dbReference type="EMBL" id="BDG06314.1"/>
    </source>
</evidence>
<protein>
    <submittedName>
        <fullName evidence="2">Uncharacterized protein</fullName>
    </submittedName>
</protein>
<proteinExistence type="predicted"/>
<name>A0ABM7X3E7_9BACT</name>
<feature type="region of interest" description="Disordered" evidence="1">
    <location>
        <begin position="105"/>
        <end position="124"/>
    </location>
</feature>
<sequence length="124" mass="13085">MIRPGIEPQGQKLRWTAEDLCESYDELAELEPLAAGAAEDVTAPEVDDLELVATLEARRDEESAPEGDEMGAEPAPEVAPADAETYVVLPEIDLLSGIVEAVRAEAAPDDTSEEAAPEAEAVVA</sequence>
<accession>A0ABM7X3E7</accession>
<evidence type="ECO:0000256" key="1">
    <source>
        <dbReference type="SAM" id="MobiDB-lite"/>
    </source>
</evidence>
<feature type="region of interest" description="Disordered" evidence="1">
    <location>
        <begin position="58"/>
        <end position="79"/>
    </location>
</feature>
<dbReference type="RefSeq" id="WP_248355759.1">
    <property type="nucleotide sequence ID" value="NZ_AP025591.1"/>
</dbReference>
<gene>
    <name evidence="2" type="ORF">AMOR_53100</name>
</gene>